<accession>A0A135TXS3</accession>
<keyword evidence="3" id="KW-0539">Nucleus</keyword>
<dbReference type="GO" id="GO:0000981">
    <property type="term" value="F:DNA-binding transcription factor activity, RNA polymerase II-specific"/>
    <property type="evidence" value="ECO:0007669"/>
    <property type="project" value="TreeGrafter"/>
</dbReference>
<evidence type="ECO:0000256" key="1">
    <source>
        <dbReference type="ARBA" id="ARBA00023015"/>
    </source>
</evidence>
<dbReference type="OrthoDB" id="2351791at2759"/>
<feature type="region of interest" description="Disordered" evidence="4">
    <location>
        <begin position="485"/>
        <end position="507"/>
    </location>
</feature>
<keyword evidence="2" id="KW-0804">Transcription</keyword>
<dbReference type="InterPro" id="IPR007219">
    <property type="entry name" value="XnlR_reg_dom"/>
</dbReference>
<evidence type="ECO:0000313" key="6">
    <source>
        <dbReference type="EMBL" id="KXH52882.1"/>
    </source>
</evidence>
<proteinExistence type="predicted"/>
<feature type="domain" description="Xylanolytic transcriptional activator regulatory" evidence="5">
    <location>
        <begin position="103"/>
        <end position="196"/>
    </location>
</feature>
<evidence type="ECO:0000256" key="4">
    <source>
        <dbReference type="SAM" id="MobiDB-lite"/>
    </source>
</evidence>
<evidence type="ECO:0000256" key="3">
    <source>
        <dbReference type="ARBA" id="ARBA00023242"/>
    </source>
</evidence>
<dbReference type="EMBL" id="JFFI01001852">
    <property type="protein sequence ID" value="KXH52882.1"/>
    <property type="molecule type" value="Genomic_DNA"/>
</dbReference>
<evidence type="ECO:0000259" key="5">
    <source>
        <dbReference type="SMART" id="SM00906"/>
    </source>
</evidence>
<reference evidence="6 7" key="1">
    <citation type="submission" date="2014-02" db="EMBL/GenBank/DDBJ databases">
        <title>The genome sequence of Colletotrichum salicis CBS 607.94.</title>
        <authorList>
            <person name="Baroncelli R."/>
            <person name="Thon M.R."/>
        </authorList>
    </citation>
    <scope>NUCLEOTIDE SEQUENCE [LARGE SCALE GENOMIC DNA]</scope>
    <source>
        <strain evidence="6 7">CBS 607.94</strain>
    </source>
</reference>
<comment type="caution">
    <text evidence="6">The sequence shown here is derived from an EMBL/GenBank/DDBJ whole genome shotgun (WGS) entry which is preliminary data.</text>
</comment>
<evidence type="ECO:0000256" key="2">
    <source>
        <dbReference type="ARBA" id="ARBA00023163"/>
    </source>
</evidence>
<dbReference type="GO" id="GO:0008270">
    <property type="term" value="F:zinc ion binding"/>
    <property type="evidence" value="ECO:0007669"/>
    <property type="project" value="InterPro"/>
</dbReference>
<feature type="region of interest" description="Disordered" evidence="4">
    <location>
        <begin position="513"/>
        <end position="532"/>
    </location>
</feature>
<gene>
    <name evidence="6" type="ORF">CSAL01_09807</name>
</gene>
<dbReference type="GO" id="GO:0000435">
    <property type="term" value="P:positive regulation of transcription from RNA polymerase II promoter by galactose"/>
    <property type="evidence" value="ECO:0007669"/>
    <property type="project" value="TreeGrafter"/>
</dbReference>
<dbReference type="Pfam" id="PF04082">
    <property type="entry name" value="Fungal_trans"/>
    <property type="match status" value="1"/>
</dbReference>
<dbReference type="GO" id="GO:0005634">
    <property type="term" value="C:nucleus"/>
    <property type="evidence" value="ECO:0007669"/>
    <property type="project" value="TreeGrafter"/>
</dbReference>
<dbReference type="STRING" id="1209931.A0A135TXS3"/>
<dbReference type="AlphaFoldDB" id="A0A135TXS3"/>
<dbReference type="SMART" id="SM00906">
    <property type="entry name" value="Fungal_trans"/>
    <property type="match status" value="1"/>
</dbReference>
<dbReference type="Proteomes" id="UP000070121">
    <property type="component" value="Unassembled WGS sequence"/>
</dbReference>
<evidence type="ECO:0000313" key="7">
    <source>
        <dbReference type="Proteomes" id="UP000070121"/>
    </source>
</evidence>
<dbReference type="GO" id="GO:0006351">
    <property type="term" value="P:DNA-templated transcription"/>
    <property type="evidence" value="ECO:0007669"/>
    <property type="project" value="InterPro"/>
</dbReference>
<name>A0A135TXS3_9PEZI</name>
<organism evidence="6 7">
    <name type="scientific">Colletotrichum salicis</name>
    <dbReference type="NCBI Taxonomy" id="1209931"/>
    <lineage>
        <taxon>Eukaryota</taxon>
        <taxon>Fungi</taxon>
        <taxon>Dikarya</taxon>
        <taxon>Ascomycota</taxon>
        <taxon>Pezizomycotina</taxon>
        <taxon>Sordariomycetes</taxon>
        <taxon>Hypocreomycetidae</taxon>
        <taxon>Glomerellales</taxon>
        <taxon>Glomerellaceae</taxon>
        <taxon>Colletotrichum</taxon>
        <taxon>Colletotrichum acutatum species complex</taxon>
    </lineage>
</organism>
<keyword evidence="1" id="KW-0805">Transcription regulation</keyword>
<feature type="compositionally biased region" description="Polar residues" evidence="4">
    <location>
        <begin position="513"/>
        <end position="522"/>
    </location>
</feature>
<dbReference type="GO" id="GO:0000978">
    <property type="term" value="F:RNA polymerase II cis-regulatory region sequence-specific DNA binding"/>
    <property type="evidence" value="ECO:0007669"/>
    <property type="project" value="TreeGrafter"/>
</dbReference>
<dbReference type="PANTHER" id="PTHR47424">
    <property type="entry name" value="REGULATORY PROTEIN GAL4"/>
    <property type="match status" value="1"/>
</dbReference>
<protein>
    <submittedName>
        <fullName evidence="6">Fungal specific transcription factor domain-containing protein</fullName>
    </submittedName>
</protein>
<dbReference type="InterPro" id="IPR051127">
    <property type="entry name" value="Fungal_SecMet_Regulators"/>
</dbReference>
<dbReference type="CDD" id="cd12148">
    <property type="entry name" value="fungal_TF_MHR"/>
    <property type="match status" value="2"/>
</dbReference>
<sequence length="850" mass="94364">MVLQTSGVVDLFGHAQLVNEIESWARQNHKSQDAVSATFYLVLAIGYQSSEEDLASSYFEYARNIALANLSGNINVPTIQTFILVTVYMLASCQMNGAFLFFECKLAGIAVRAAYSIGIHRTEINSRFGADVQRQRYKPPSFLCCQIKRLTLMPGRDRLWKSLRVLDLFLSTSMGRPPATSDVDCTVPYRELDDEGQEIFDILNASAQIFLITEGIVVEVYSRRKVSYQLTEGISRQLRDWSIRWLQRLKDTVSDTISGQEASRVTGACQVLCSYYYAVILVSRPFLMYELHKRLAGGVAETPTTTSGLISGKSKLADACIDAASFMVDILVSLAERGVLTGHMPLVVSWLFASSLILGVGLLGSFGRILEKYTRNSIMVLEHFAKIDAHASQYSLIAKSLLNAALEYLEKKELRERVQRTESSSQLFGLVPRESTESVHNIQASATDANSSSKVLLNLAKVEYQFPKKEEAVIVIGLEPEELNPTGSASSSGDFDIAPPSTGQGADTLFSVHSRQESNTEQYIPAPVRKRRRPNAELQARLAHCEELLARYAASSNEPLEDNSTVAPPQYSSIPQYENHEINWKPAGKLVTEDGAVRFMDNFLWATVYEEEDDTVEAEPHDWDSGASMPDYSEYLFVGGALSTENSHDLYPSPCQNFGLWHIFLERVNSLTKIIHAPTLQQSVVEAATRSGTLPLNIEALLFAVYSMSIVTMTDVECIAMLDLHTGAPERYQDPDGPTEMVIPLLLYQVGFCIQQQQQDIESLMLYNELSNLSSGRSYSSGRRSKVQSAQISAFIKSLEGRLNAVIDKNSDPTAGPVHELASLLKSLILQKVQETSRPPQEQPEWGSEI</sequence>
<dbReference type="PANTHER" id="PTHR47424:SF9">
    <property type="entry name" value="TAH-2"/>
    <property type="match status" value="1"/>
</dbReference>
<keyword evidence="7" id="KW-1185">Reference proteome</keyword>